<feature type="domain" description="CRAL-TRIO" evidence="1">
    <location>
        <begin position="69"/>
        <end position="265"/>
    </location>
</feature>
<dbReference type="InterPro" id="IPR051026">
    <property type="entry name" value="PI/PC_transfer"/>
</dbReference>
<dbReference type="OrthoDB" id="30289at2759"/>
<dbReference type="Proteomes" id="UP000759537">
    <property type="component" value="Unassembled WGS sequence"/>
</dbReference>
<reference evidence="2" key="2">
    <citation type="journal article" date="2020" name="Nat. Commun.">
        <title>Large-scale genome sequencing of mycorrhizal fungi provides insights into the early evolution of symbiotic traits.</title>
        <authorList>
            <person name="Miyauchi S."/>
            <person name="Kiss E."/>
            <person name="Kuo A."/>
            <person name="Drula E."/>
            <person name="Kohler A."/>
            <person name="Sanchez-Garcia M."/>
            <person name="Morin E."/>
            <person name="Andreopoulos B."/>
            <person name="Barry K.W."/>
            <person name="Bonito G."/>
            <person name="Buee M."/>
            <person name="Carver A."/>
            <person name="Chen C."/>
            <person name="Cichocki N."/>
            <person name="Clum A."/>
            <person name="Culley D."/>
            <person name="Crous P.W."/>
            <person name="Fauchery L."/>
            <person name="Girlanda M."/>
            <person name="Hayes R.D."/>
            <person name="Keri Z."/>
            <person name="LaButti K."/>
            <person name="Lipzen A."/>
            <person name="Lombard V."/>
            <person name="Magnuson J."/>
            <person name="Maillard F."/>
            <person name="Murat C."/>
            <person name="Nolan M."/>
            <person name="Ohm R.A."/>
            <person name="Pangilinan J."/>
            <person name="Pereira M.F."/>
            <person name="Perotto S."/>
            <person name="Peter M."/>
            <person name="Pfister S."/>
            <person name="Riley R."/>
            <person name="Sitrit Y."/>
            <person name="Stielow J.B."/>
            <person name="Szollosi G."/>
            <person name="Zifcakova L."/>
            <person name="Stursova M."/>
            <person name="Spatafora J.W."/>
            <person name="Tedersoo L."/>
            <person name="Vaario L.M."/>
            <person name="Yamada A."/>
            <person name="Yan M."/>
            <person name="Wang P."/>
            <person name="Xu J."/>
            <person name="Bruns T."/>
            <person name="Baldrian P."/>
            <person name="Vilgalys R."/>
            <person name="Dunand C."/>
            <person name="Henrissat B."/>
            <person name="Grigoriev I.V."/>
            <person name="Hibbett D."/>
            <person name="Nagy L.G."/>
            <person name="Martin F.M."/>
        </authorList>
    </citation>
    <scope>NUCLEOTIDE SEQUENCE</scope>
    <source>
        <strain evidence="2">Prilba</strain>
    </source>
</reference>
<dbReference type="CDD" id="cd00170">
    <property type="entry name" value="SEC14"/>
    <property type="match status" value="1"/>
</dbReference>
<evidence type="ECO:0000313" key="2">
    <source>
        <dbReference type="EMBL" id="KAF8477977.1"/>
    </source>
</evidence>
<dbReference type="InterPro" id="IPR036865">
    <property type="entry name" value="CRAL-TRIO_dom_sf"/>
</dbReference>
<dbReference type="PROSITE" id="PS50191">
    <property type="entry name" value="CRAL_TRIO"/>
    <property type="match status" value="1"/>
</dbReference>
<dbReference type="Pfam" id="PF03765">
    <property type="entry name" value="CRAL_TRIO_N"/>
    <property type="match status" value="1"/>
</dbReference>
<dbReference type="SUPFAM" id="SSF52087">
    <property type="entry name" value="CRAL/TRIO domain"/>
    <property type="match status" value="1"/>
</dbReference>
<keyword evidence="3" id="KW-1185">Reference proteome</keyword>
<comment type="caution">
    <text evidence="2">The sequence shown here is derived from an EMBL/GenBank/DDBJ whole genome shotgun (WGS) entry which is preliminary data.</text>
</comment>
<dbReference type="InterPro" id="IPR036273">
    <property type="entry name" value="CRAL/TRIO_N_dom_sf"/>
</dbReference>
<sequence>QLKRSLRDQGLYSPPEGISPASHDDATLLRFLRARNFDPAKAHKQFAATEAWRRENRVLDLYATFDSDELESAKRFYPRWTGRRDKHGIPIYIFRLASLSGSLQKELNGVPEDRRHQRIVALWEFMSRFTLPFCSALPHPTPSPSSSNEGSPVPLSQPSLSPITATTSIIDLGGVSLGLMWSLRRHLQHASELATAHYPETLHTIAIVNAPAFFPTVWSWIKAWFDEGTRNKVHVLGANPGPALLELMDADSLPQVYGGTLPFTFEDDPILDDPARKLLGSTNIPRGPIVFVDGKVVRPEGFNGSLNL</sequence>
<organism evidence="2 3">
    <name type="scientific">Russula ochroleuca</name>
    <dbReference type="NCBI Taxonomy" id="152965"/>
    <lineage>
        <taxon>Eukaryota</taxon>
        <taxon>Fungi</taxon>
        <taxon>Dikarya</taxon>
        <taxon>Basidiomycota</taxon>
        <taxon>Agaricomycotina</taxon>
        <taxon>Agaricomycetes</taxon>
        <taxon>Russulales</taxon>
        <taxon>Russulaceae</taxon>
        <taxon>Russula</taxon>
    </lineage>
</organism>
<feature type="non-terminal residue" evidence="2">
    <location>
        <position position="1"/>
    </location>
</feature>
<dbReference type="SMART" id="SM00516">
    <property type="entry name" value="SEC14"/>
    <property type="match status" value="1"/>
</dbReference>
<dbReference type="SUPFAM" id="SSF46938">
    <property type="entry name" value="CRAL/TRIO N-terminal domain"/>
    <property type="match status" value="1"/>
</dbReference>
<dbReference type="PANTHER" id="PTHR45657">
    <property type="entry name" value="CRAL-TRIO DOMAIN-CONTAINING PROTEIN YKL091C-RELATED"/>
    <property type="match status" value="1"/>
</dbReference>
<accession>A0A9P5MSY1</accession>
<dbReference type="PANTHER" id="PTHR45657:SF3">
    <property type="entry name" value="TRANSPORTER, PUTATIVE (AFU_ORTHOLOGUE AFUA_5G09260)-RELATED"/>
    <property type="match status" value="1"/>
</dbReference>
<dbReference type="Gene3D" id="1.10.8.20">
    <property type="entry name" value="N-terminal domain of phosphatidylinositol transfer protein sec14p"/>
    <property type="match status" value="1"/>
</dbReference>
<dbReference type="Gene3D" id="3.40.525.10">
    <property type="entry name" value="CRAL-TRIO lipid binding domain"/>
    <property type="match status" value="1"/>
</dbReference>
<evidence type="ECO:0000259" key="1">
    <source>
        <dbReference type="PROSITE" id="PS50191"/>
    </source>
</evidence>
<dbReference type="Pfam" id="PF00650">
    <property type="entry name" value="CRAL_TRIO"/>
    <property type="match status" value="1"/>
</dbReference>
<dbReference type="EMBL" id="WHVB01000012">
    <property type="protein sequence ID" value="KAF8477977.1"/>
    <property type="molecule type" value="Genomic_DNA"/>
</dbReference>
<dbReference type="SMART" id="SM01100">
    <property type="entry name" value="CRAL_TRIO_N"/>
    <property type="match status" value="1"/>
</dbReference>
<name>A0A9P5MSY1_9AGAM</name>
<reference evidence="2" key="1">
    <citation type="submission" date="2019-10" db="EMBL/GenBank/DDBJ databases">
        <authorList>
            <consortium name="DOE Joint Genome Institute"/>
            <person name="Kuo A."/>
            <person name="Miyauchi S."/>
            <person name="Kiss E."/>
            <person name="Drula E."/>
            <person name="Kohler A."/>
            <person name="Sanchez-Garcia M."/>
            <person name="Andreopoulos B."/>
            <person name="Barry K.W."/>
            <person name="Bonito G."/>
            <person name="Buee M."/>
            <person name="Carver A."/>
            <person name="Chen C."/>
            <person name="Cichocki N."/>
            <person name="Clum A."/>
            <person name="Culley D."/>
            <person name="Crous P.W."/>
            <person name="Fauchery L."/>
            <person name="Girlanda M."/>
            <person name="Hayes R."/>
            <person name="Keri Z."/>
            <person name="LaButti K."/>
            <person name="Lipzen A."/>
            <person name="Lombard V."/>
            <person name="Magnuson J."/>
            <person name="Maillard F."/>
            <person name="Morin E."/>
            <person name="Murat C."/>
            <person name="Nolan M."/>
            <person name="Ohm R."/>
            <person name="Pangilinan J."/>
            <person name="Pereira M."/>
            <person name="Perotto S."/>
            <person name="Peter M."/>
            <person name="Riley R."/>
            <person name="Sitrit Y."/>
            <person name="Stielow B."/>
            <person name="Szollosi G."/>
            <person name="Zifcakova L."/>
            <person name="Stursova M."/>
            <person name="Spatafora J.W."/>
            <person name="Tedersoo L."/>
            <person name="Vaario L.-M."/>
            <person name="Yamada A."/>
            <person name="Yan M."/>
            <person name="Wang P."/>
            <person name="Xu J."/>
            <person name="Bruns T."/>
            <person name="Baldrian P."/>
            <person name="Vilgalys R."/>
            <person name="Henrissat B."/>
            <person name="Grigoriev I.V."/>
            <person name="Hibbett D."/>
            <person name="Nagy L.G."/>
            <person name="Martin F.M."/>
        </authorList>
    </citation>
    <scope>NUCLEOTIDE SEQUENCE</scope>
    <source>
        <strain evidence="2">Prilba</strain>
    </source>
</reference>
<dbReference type="AlphaFoldDB" id="A0A9P5MSY1"/>
<dbReference type="InterPro" id="IPR011074">
    <property type="entry name" value="CRAL/TRIO_N_dom"/>
</dbReference>
<proteinExistence type="predicted"/>
<gene>
    <name evidence="2" type="ORF">DFH94DRAFT_634047</name>
</gene>
<dbReference type="InterPro" id="IPR001251">
    <property type="entry name" value="CRAL-TRIO_dom"/>
</dbReference>
<evidence type="ECO:0000313" key="3">
    <source>
        <dbReference type="Proteomes" id="UP000759537"/>
    </source>
</evidence>
<protein>
    <submittedName>
        <fullName evidence="2">CRAL-TRIO domain-containing protein</fullName>
    </submittedName>
</protein>